<proteinExistence type="predicted"/>
<evidence type="ECO:0000313" key="2">
    <source>
        <dbReference type="Proteomes" id="UP001500552"/>
    </source>
</evidence>
<dbReference type="Proteomes" id="UP001500552">
    <property type="component" value="Unassembled WGS sequence"/>
</dbReference>
<sequence>MKLKIDEKPFLPNGRHVVQVTEVEEGKSENKEIPFINCRLENEEGFVNQRFYLSEPGQPILASFLKAVGIEKKEVDSKELKGKTLSVEVEERTYEDPEGKEKTIKQATHFEKVGKADTSDRY</sequence>
<comment type="caution">
    <text evidence="1">The sequence shown here is derived from an EMBL/GenBank/DDBJ whole genome shotgun (WGS) entry which is preliminary data.</text>
</comment>
<reference evidence="2" key="1">
    <citation type="journal article" date="2019" name="Int. J. Syst. Evol. Microbiol.">
        <title>The Global Catalogue of Microorganisms (GCM) 10K type strain sequencing project: providing services to taxonomists for standard genome sequencing and annotation.</title>
        <authorList>
            <consortium name="The Broad Institute Genomics Platform"/>
            <consortium name="The Broad Institute Genome Sequencing Center for Infectious Disease"/>
            <person name="Wu L."/>
            <person name="Ma J."/>
        </authorList>
    </citation>
    <scope>NUCLEOTIDE SEQUENCE [LARGE SCALE GENOMIC DNA]</scope>
    <source>
        <strain evidence="2">JCM 17926</strain>
    </source>
</reference>
<name>A0ABP8LAK0_9BACT</name>
<dbReference type="EMBL" id="BAABHC010000002">
    <property type="protein sequence ID" value="GAA4424829.1"/>
    <property type="molecule type" value="Genomic_DNA"/>
</dbReference>
<accession>A0ABP8LAK0</accession>
<protein>
    <submittedName>
        <fullName evidence="1">Uncharacterized protein</fullName>
    </submittedName>
</protein>
<evidence type="ECO:0000313" key="1">
    <source>
        <dbReference type="EMBL" id="GAA4424829.1"/>
    </source>
</evidence>
<gene>
    <name evidence="1" type="ORF">GCM10023188_05090</name>
</gene>
<keyword evidence="2" id="KW-1185">Reference proteome</keyword>
<organism evidence="1 2">
    <name type="scientific">Pontibacter saemangeumensis</name>
    <dbReference type="NCBI Taxonomy" id="1084525"/>
    <lineage>
        <taxon>Bacteria</taxon>
        <taxon>Pseudomonadati</taxon>
        <taxon>Bacteroidota</taxon>
        <taxon>Cytophagia</taxon>
        <taxon>Cytophagales</taxon>
        <taxon>Hymenobacteraceae</taxon>
        <taxon>Pontibacter</taxon>
    </lineage>
</organism>
<dbReference type="RefSeq" id="WP_345156580.1">
    <property type="nucleotide sequence ID" value="NZ_BAABHC010000002.1"/>
</dbReference>